<keyword evidence="1" id="KW-0805">Transcription regulation</keyword>
<dbReference type="Gene3D" id="3.30.450.40">
    <property type="match status" value="2"/>
</dbReference>
<dbReference type="Pfam" id="PF01614">
    <property type="entry name" value="IclR_C"/>
    <property type="match status" value="1"/>
</dbReference>
<dbReference type="SUPFAM" id="SSF46785">
    <property type="entry name" value="Winged helix' DNA-binding domain"/>
    <property type="match status" value="1"/>
</dbReference>
<dbReference type="GO" id="GO:0003677">
    <property type="term" value="F:DNA binding"/>
    <property type="evidence" value="ECO:0007669"/>
    <property type="project" value="UniProtKB-KW"/>
</dbReference>
<dbReference type="SUPFAM" id="SSF55781">
    <property type="entry name" value="GAF domain-like"/>
    <property type="match status" value="1"/>
</dbReference>
<keyword evidence="3" id="KW-0804">Transcription</keyword>
<dbReference type="AlphaFoldDB" id="A0A4U6QK67"/>
<evidence type="ECO:0000259" key="5">
    <source>
        <dbReference type="PROSITE" id="PS51077"/>
    </source>
</evidence>
<evidence type="ECO:0000256" key="4">
    <source>
        <dbReference type="SAM" id="MobiDB-lite"/>
    </source>
</evidence>
<dbReference type="InterPro" id="IPR036390">
    <property type="entry name" value="WH_DNA-bd_sf"/>
</dbReference>
<dbReference type="InterPro" id="IPR014757">
    <property type="entry name" value="Tscrpt_reg_IclR_C"/>
</dbReference>
<feature type="compositionally biased region" description="Low complexity" evidence="4">
    <location>
        <begin position="1"/>
        <end position="13"/>
    </location>
</feature>
<dbReference type="GO" id="GO:0045892">
    <property type="term" value="P:negative regulation of DNA-templated transcription"/>
    <property type="evidence" value="ECO:0007669"/>
    <property type="project" value="TreeGrafter"/>
</dbReference>
<feature type="region of interest" description="Disordered" evidence="4">
    <location>
        <begin position="1"/>
        <end position="25"/>
    </location>
</feature>
<dbReference type="InterPro" id="IPR029016">
    <property type="entry name" value="GAF-like_dom_sf"/>
</dbReference>
<evidence type="ECO:0000313" key="7">
    <source>
        <dbReference type="Proteomes" id="UP000306985"/>
    </source>
</evidence>
<accession>A0A4U6QK67</accession>
<dbReference type="PANTHER" id="PTHR30136:SF24">
    <property type="entry name" value="HTH-TYPE TRANSCRIPTIONAL REPRESSOR ALLR"/>
    <property type="match status" value="1"/>
</dbReference>
<dbReference type="RefSeq" id="WP_137447792.1">
    <property type="nucleotide sequence ID" value="NZ_SZZH01000001.1"/>
</dbReference>
<dbReference type="InterPro" id="IPR050707">
    <property type="entry name" value="HTH_MetabolicPath_Reg"/>
</dbReference>
<keyword evidence="7" id="KW-1185">Reference proteome</keyword>
<name>A0A4U6QK67_9ACTN</name>
<dbReference type="EMBL" id="SZZH01000001">
    <property type="protein sequence ID" value="TKV60488.1"/>
    <property type="molecule type" value="Genomic_DNA"/>
</dbReference>
<dbReference type="Gene3D" id="1.10.10.10">
    <property type="entry name" value="Winged helix-like DNA-binding domain superfamily/Winged helix DNA-binding domain"/>
    <property type="match status" value="1"/>
</dbReference>
<dbReference type="Pfam" id="PF09339">
    <property type="entry name" value="HTH_IclR"/>
    <property type="match status" value="1"/>
</dbReference>
<evidence type="ECO:0000256" key="2">
    <source>
        <dbReference type="ARBA" id="ARBA00023125"/>
    </source>
</evidence>
<protein>
    <submittedName>
        <fullName evidence="6">IclR family transcriptional regulator</fullName>
    </submittedName>
</protein>
<dbReference type="GO" id="GO:0003700">
    <property type="term" value="F:DNA-binding transcription factor activity"/>
    <property type="evidence" value="ECO:0007669"/>
    <property type="project" value="TreeGrafter"/>
</dbReference>
<dbReference type="Proteomes" id="UP000306985">
    <property type="component" value="Unassembled WGS sequence"/>
</dbReference>
<evidence type="ECO:0000256" key="1">
    <source>
        <dbReference type="ARBA" id="ARBA00023015"/>
    </source>
</evidence>
<dbReference type="OrthoDB" id="8479143at2"/>
<evidence type="ECO:0000256" key="3">
    <source>
        <dbReference type="ARBA" id="ARBA00023163"/>
    </source>
</evidence>
<proteinExistence type="predicted"/>
<dbReference type="SMART" id="SM00346">
    <property type="entry name" value="HTH_ICLR"/>
    <property type="match status" value="1"/>
</dbReference>
<dbReference type="InterPro" id="IPR005471">
    <property type="entry name" value="Tscrpt_reg_IclR_N"/>
</dbReference>
<reference evidence="6 7" key="1">
    <citation type="submission" date="2019-05" db="EMBL/GenBank/DDBJ databases">
        <title>Nakamurella sp. N5BH11, whole genome shotgun sequence.</title>
        <authorList>
            <person name="Tuo L."/>
        </authorList>
    </citation>
    <scope>NUCLEOTIDE SEQUENCE [LARGE SCALE GENOMIC DNA]</scope>
    <source>
        <strain evidence="6 7">N5BH11</strain>
    </source>
</reference>
<dbReference type="PROSITE" id="PS51077">
    <property type="entry name" value="HTH_ICLR"/>
    <property type="match status" value="1"/>
</dbReference>
<organism evidence="6 7">
    <name type="scientific">Nakamurella flava</name>
    <dbReference type="NCBI Taxonomy" id="2576308"/>
    <lineage>
        <taxon>Bacteria</taxon>
        <taxon>Bacillati</taxon>
        <taxon>Actinomycetota</taxon>
        <taxon>Actinomycetes</taxon>
        <taxon>Nakamurellales</taxon>
        <taxon>Nakamurellaceae</taxon>
        <taxon>Nakamurella</taxon>
    </lineage>
</organism>
<keyword evidence="2" id="KW-0238">DNA-binding</keyword>
<sequence>MPPADDPAGPVPGEHTPASESRSGSVHRTLAILEAVASRGGATAKEIAYNTGLPLPTVYRLARELIDSDYLVHIRQDNRFELGYKLHQLAVSLHEQIGVPRPVQAEVAALRRQLDLAAYFAIHRGSEIVVVYTSDGPNCPRLNDIKFGFHEAPHATALGKIFLADRHPARPQYATIARTGVAWERGEWQAGSSCAAAAVRGPSGALIGSVAVSGPDARIGRARVVVEGALRATAVRVARFYTANGSEACLHAPGRPTGGCPKCVTTG</sequence>
<comment type="caution">
    <text evidence="6">The sequence shown here is derived from an EMBL/GenBank/DDBJ whole genome shotgun (WGS) entry which is preliminary data.</text>
</comment>
<dbReference type="PANTHER" id="PTHR30136">
    <property type="entry name" value="HELIX-TURN-HELIX TRANSCRIPTIONAL REGULATOR, ICLR FAMILY"/>
    <property type="match status" value="1"/>
</dbReference>
<feature type="domain" description="HTH iclR-type" evidence="5">
    <location>
        <begin position="23"/>
        <end position="84"/>
    </location>
</feature>
<gene>
    <name evidence="6" type="ORF">FDO65_01915</name>
</gene>
<evidence type="ECO:0000313" key="6">
    <source>
        <dbReference type="EMBL" id="TKV60488.1"/>
    </source>
</evidence>
<dbReference type="InterPro" id="IPR036388">
    <property type="entry name" value="WH-like_DNA-bd_sf"/>
</dbReference>